<dbReference type="KEGG" id="bliq:INP51_13905"/>
<proteinExistence type="predicted"/>
<dbReference type="Proteomes" id="UP000593601">
    <property type="component" value="Chromosome"/>
</dbReference>
<dbReference type="AlphaFoldDB" id="A0A7M2RNK2"/>
<sequence length="293" mass="32146">MTGKAQITVAAREIDFVTSFSKNLQALTDIMGISRFIKKGNGTTLKTKKATGTLKSGTVAEGEEIPLSQFEVKETPYDSIDIEKYRKGVSAEAIAEHGYDVAVAMTDEEFKTELQDIVLNRFYDFLKTGTLTSTETTWQMGIAMVIGKVKDKFKKIHRTATGVAVWVNTLDLYKYVGAAQITIQTAFGMDYVKNFLGADVVFISSELEEGQIIATPINNIIGYYVDPGDSEFAQAGLPYTTDSETGLIGFHTEGNYSRALSESYAIMGLRLFAEYQDAIAVITVEEPEAPVTP</sequence>
<protein>
    <recommendedName>
        <fullName evidence="4">Phage capsid family protein</fullName>
    </recommendedName>
</protein>
<reference evidence="1 3" key="1">
    <citation type="submission" date="2020-10" db="EMBL/GenBank/DDBJ databases">
        <title>Blautia liquoris sp.nov., isolated from the mud in a fermentation cellar used for the production of Chinese strong-flavoured liquor.</title>
        <authorList>
            <person name="Lu L."/>
        </authorList>
    </citation>
    <scope>NUCLEOTIDE SEQUENCE [LARGE SCALE GENOMIC DNA]</scope>
    <source>
        <strain evidence="1 3">LZLJ-3</strain>
    </source>
</reference>
<evidence type="ECO:0000313" key="2">
    <source>
        <dbReference type="EMBL" id="QOV21075.1"/>
    </source>
</evidence>
<gene>
    <name evidence="1" type="ORF">INP51_06405</name>
    <name evidence="2" type="ORF">INP51_13905</name>
</gene>
<accession>A0A7M2RNK2</accession>
<organism evidence="1 3">
    <name type="scientific">Blautia liquoris</name>
    <dbReference type="NCBI Taxonomy" id="2779518"/>
    <lineage>
        <taxon>Bacteria</taxon>
        <taxon>Bacillati</taxon>
        <taxon>Bacillota</taxon>
        <taxon>Clostridia</taxon>
        <taxon>Lachnospirales</taxon>
        <taxon>Lachnospiraceae</taxon>
        <taxon>Blautia</taxon>
    </lineage>
</organism>
<dbReference type="EMBL" id="CP063304">
    <property type="protein sequence ID" value="QOV21075.1"/>
    <property type="molecule type" value="Genomic_DNA"/>
</dbReference>
<evidence type="ECO:0000313" key="3">
    <source>
        <dbReference type="Proteomes" id="UP000593601"/>
    </source>
</evidence>
<dbReference type="KEGG" id="bliq:INP51_06405"/>
<evidence type="ECO:0000313" key="1">
    <source>
        <dbReference type="EMBL" id="QOV20952.1"/>
    </source>
</evidence>
<keyword evidence="3" id="KW-1185">Reference proteome</keyword>
<dbReference type="EMBL" id="CP063304">
    <property type="protein sequence ID" value="QOV20952.1"/>
    <property type="molecule type" value="Genomic_DNA"/>
</dbReference>
<evidence type="ECO:0008006" key="4">
    <source>
        <dbReference type="Google" id="ProtNLM"/>
    </source>
</evidence>
<name>A0A7M2RNK2_9FIRM</name>